<protein>
    <recommendedName>
        <fullName evidence="3">Carboxylic ester hydrolase</fullName>
        <ecNumber evidence="3">3.1.1.-</ecNumber>
    </recommendedName>
</protein>
<sequence>MTESPPVTAQPPSGPVIGARTDDGLLRFRGVRYGTAERFQPPRPVAPHSEPADALLPGPICPQLGSRLEAAMGPPRGEPPQSEDCLHLAVATPGLTGARPVLVWLHGGGFLSGGGTLPWYDGGRLAADGDVVVVSVNYRLGAFGYLVHEGLSEGNLGLADQMLALEWVRDNIAAFGGDPGNVTVFGQSAGALSTLALLSNPTSRPLIRRAIVQSSPAPEIIQQRAAALEIGQYFVDAVGGNPATASVDQLLAAQLRTLRWNAAKDPTSTRPPFGLVGIEVDGDVLLSDPLPDLMIGYTAQECTAFALGVEDAEIRQAIADQTEPLFGRPARELARQYAEASGTVYSYEFDWAPEHGGYGAIHCLELLFLMGTPESWRGSPMLGETSWTEVERLGAQMRLWWTEFARSGSPDPRLGEKFRIGNPSHALENTP</sequence>
<dbReference type="EC" id="3.1.1.-" evidence="3"/>
<evidence type="ECO:0000256" key="3">
    <source>
        <dbReference type="RuleBase" id="RU361235"/>
    </source>
</evidence>
<dbReference type="Proteomes" id="UP000233750">
    <property type="component" value="Unassembled WGS sequence"/>
</dbReference>
<evidence type="ECO:0000259" key="5">
    <source>
        <dbReference type="Pfam" id="PF00135"/>
    </source>
</evidence>
<dbReference type="InterPro" id="IPR029058">
    <property type="entry name" value="AB_hydrolase_fold"/>
</dbReference>
<dbReference type="EMBL" id="PJMY01000003">
    <property type="protein sequence ID" value="PKV94217.1"/>
    <property type="molecule type" value="Genomic_DNA"/>
</dbReference>
<dbReference type="Pfam" id="PF00135">
    <property type="entry name" value="COesterase"/>
    <property type="match status" value="2"/>
</dbReference>
<accession>A0A2N3WK31</accession>
<dbReference type="InterPro" id="IPR019826">
    <property type="entry name" value="Carboxylesterase_B_AS"/>
</dbReference>
<dbReference type="InterPro" id="IPR002018">
    <property type="entry name" value="CarbesteraseB"/>
</dbReference>
<reference evidence="6 7" key="1">
    <citation type="submission" date="2017-12" db="EMBL/GenBank/DDBJ databases">
        <title>Sequencing the genomes of 1000 Actinobacteria strains.</title>
        <authorList>
            <person name="Klenk H.-P."/>
        </authorList>
    </citation>
    <scope>NUCLEOTIDE SEQUENCE [LARGE SCALE GENOMIC DNA]</scope>
    <source>
        <strain evidence="6 7">DSM 45165</strain>
    </source>
</reference>
<comment type="similarity">
    <text evidence="1 3">Belongs to the type-B carboxylesterase/lipase family.</text>
</comment>
<dbReference type="SUPFAM" id="SSF53474">
    <property type="entry name" value="alpha/beta-Hydrolases"/>
    <property type="match status" value="1"/>
</dbReference>
<dbReference type="PROSITE" id="PS00122">
    <property type="entry name" value="CARBOXYLESTERASE_B_1"/>
    <property type="match status" value="1"/>
</dbReference>
<dbReference type="OrthoDB" id="4308422at2"/>
<organism evidence="6 7">
    <name type="scientific">Amycolatopsis echigonensis</name>
    <dbReference type="NCBI Taxonomy" id="2576905"/>
    <lineage>
        <taxon>Bacteria</taxon>
        <taxon>Bacillati</taxon>
        <taxon>Actinomycetota</taxon>
        <taxon>Actinomycetes</taxon>
        <taxon>Pseudonocardiales</taxon>
        <taxon>Pseudonocardiaceae</taxon>
        <taxon>Amycolatopsis</taxon>
    </lineage>
</organism>
<dbReference type="Gene3D" id="3.40.50.1820">
    <property type="entry name" value="alpha/beta hydrolase"/>
    <property type="match status" value="1"/>
</dbReference>
<dbReference type="PANTHER" id="PTHR11559">
    <property type="entry name" value="CARBOXYLESTERASE"/>
    <property type="match status" value="1"/>
</dbReference>
<dbReference type="InterPro" id="IPR050309">
    <property type="entry name" value="Type-B_Carboxylest/Lipase"/>
</dbReference>
<feature type="domain" description="Carboxylesterase type B" evidence="5">
    <location>
        <begin position="322"/>
        <end position="412"/>
    </location>
</feature>
<feature type="region of interest" description="Disordered" evidence="4">
    <location>
        <begin position="1"/>
        <end position="21"/>
    </location>
</feature>
<name>A0A2N3WK31_9PSEU</name>
<feature type="domain" description="Carboxylesterase type B" evidence="5">
    <location>
        <begin position="14"/>
        <end position="306"/>
    </location>
</feature>
<evidence type="ECO:0000313" key="7">
    <source>
        <dbReference type="Proteomes" id="UP000233750"/>
    </source>
</evidence>
<keyword evidence="7" id="KW-1185">Reference proteome</keyword>
<feature type="region of interest" description="Disordered" evidence="4">
    <location>
        <begin position="412"/>
        <end position="431"/>
    </location>
</feature>
<dbReference type="RefSeq" id="WP_101437680.1">
    <property type="nucleotide sequence ID" value="NZ_PJMY01000003.1"/>
</dbReference>
<evidence type="ECO:0000313" key="6">
    <source>
        <dbReference type="EMBL" id="PKV94217.1"/>
    </source>
</evidence>
<keyword evidence="2 3" id="KW-0378">Hydrolase</keyword>
<proteinExistence type="inferred from homology"/>
<evidence type="ECO:0000256" key="4">
    <source>
        <dbReference type="SAM" id="MobiDB-lite"/>
    </source>
</evidence>
<gene>
    <name evidence="6" type="ORF">ATK30_5091</name>
</gene>
<dbReference type="AlphaFoldDB" id="A0A2N3WK31"/>
<evidence type="ECO:0000256" key="2">
    <source>
        <dbReference type="ARBA" id="ARBA00022801"/>
    </source>
</evidence>
<comment type="caution">
    <text evidence="6">The sequence shown here is derived from an EMBL/GenBank/DDBJ whole genome shotgun (WGS) entry which is preliminary data.</text>
</comment>
<evidence type="ECO:0000256" key="1">
    <source>
        <dbReference type="ARBA" id="ARBA00005964"/>
    </source>
</evidence>
<dbReference type="GO" id="GO:0016787">
    <property type="term" value="F:hydrolase activity"/>
    <property type="evidence" value="ECO:0007669"/>
    <property type="project" value="UniProtKB-KW"/>
</dbReference>